<dbReference type="FunFam" id="3.40.50.300:FF:000138">
    <property type="entry name" value="DNA helicase"/>
    <property type="match status" value="1"/>
</dbReference>
<dbReference type="Pfam" id="PF00493">
    <property type="entry name" value="MCM"/>
    <property type="match status" value="1"/>
</dbReference>
<dbReference type="FunFam" id="2.20.28.10:FF:000002">
    <property type="entry name" value="DNA helicase"/>
    <property type="match status" value="1"/>
</dbReference>
<dbReference type="FunCoup" id="A0A409VD59">
    <property type="interactions" value="555"/>
</dbReference>
<evidence type="ECO:0000256" key="3">
    <source>
        <dbReference type="ARBA" id="ARBA00012551"/>
    </source>
</evidence>
<dbReference type="PRINTS" id="PR01657">
    <property type="entry name" value="MCMFAMILY"/>
</dbReference>
<dbReference type="PROSITE" id="PS50051">
    <property type="entry name" value="MCM_2"/>
    <property type="match status" value="1"/>
</dbReference>
<dbReference type="InterPro" id="IPR018525">
    <property type="entry name" value="MCM_CS"/>
</dbReference>
<evidence type="ECO:0000256" key="19">
    <source>
        <dbReference type="SAM" id="MobiDB-lite"/>
    </source>
</evidence>
<reference evidence="21 22" key="1">
    <citation type="journal article" date="2018" name="Evol. Lett.">
        <title>Horizontal gene cluster transfer increased hallucinogenic mushroom diversity.</title>
        <authorList>
            <person name="Reynolds H.T."/>
            <person name="Vijayakumar V."/>
            <person name="Gluck-Thaler E."/>
            <person name="Korotkin H.B."/>
            <person name="Matheny P.B."/>
            <person name="Slot J.C."/>
        </authorList>
    </citation>
    <scope>NUCLEOTIDE SEQUENCE [LARGE SCALE GENOMIC DNA]</scope>
    <source>
        <strain evidence="21 22">2629</strain>
    </source>
</reference>
<gene>
    <name evidence="21" type="ORF">CVT24_005142</name>
</gene>
<evidence type="ECO:0000256" key="11">
    <source>
        <dbReference type="ARBA" id="ARBA00022833"/>
    </source>
</evidence>
<dbReference type="Gene3D" id="3.40.50.300">
    <property type="entry name" value="P-loop containing nucleotide triphosphate hydrolases"/>
    <property type="match status" value="1"/>
</dbReference>
<feature type="region of interest" description="Disordered" evidence="19">
    <location>
        <begin position="144"/>
        <end position="227"/>
    </location>
</feature>
<dbReference type="GO" id="GO:0008270">
    <property type="term" value="F:zinc ion binding"/>
    <property type="evidence" value="ECO:0007669"/>
    <property type="project" value="UniProtKB-KW"/>
</dbReference>
<keyword evidence="15" id="KW-0131">Cell cycle</keyword>
<dbReference type="SUPFAM" id="SSF50249">
    <property type="entry name" value="Nucleic acid-binding proteins"/>
    <property type="match status" value="1"/>
</dbReference>
<keyword evidence="7" id="KW-0547">Nucleotide-binding</keyword>
<dbReference type="EC" id="3.6.4.12" evidence="3"/>
<keyword evidence="10" id="KW-0347">Helicase</keyword>
<dbReference type="InterPro" id="IPR021475">
    <property type="entry name" value="Pants/Emi1-like"/>
</dbReference>
<feature type="compositionally biased region" description="Basic and acidic residues" evidence="19">
    <location>
        <begin position="257"/>
        <end position="268"/>
    </location>
</feature>
<comment type="catalytic activity">
    <reaction evidence="16">
        <text>ATP + H2O = ADP + phosphate + H(+)</text>
        <dbReference type="Rhea" id="RHEA:13065"/>
        <dbReference type="ChEBI" id="CHEBI:15377"/>
        <dbReference type="ChEBI" id="CHEBI:15378"/>
        <dbReference type="ChEBI" id="CHEBI:30616"/>
        <dbReference type="ChEBI" id="CHEBI:43474"/>
        <dbReference type="ChEBI" id="CHEBI:456216"/>
        <dbReference type="EC" id="3.6.4.12"/>
    </reaction>
</comment>
<dbReference type="Pfam" id="PF11326">
    <property type="entry name" value="PANTS-like"/>
    <property type="match status" value="1"/>
</dbReference>
<dbReference type="GO" id="GO:1902975">
    <property type="term" value="P:mitotic DNA replication initiation"/>
    <property type="evidence" value="ECO:0007669"/>
    <property type="project" value="TreeGrafter"/>
</dbReference>
<evidence type="ECO:0000256" key="13">
    <source>
        <dbReference type="ARBA" id="ARBA00023125"/>
    </source>
</evidence>
<proteinExistence type="inferred from homology"/>
<dbReference type="GO" id="GO:0017116">
    <property type="term" value="F:single-stranded DNA helicase activity"/>
    <property type="evidence" value="ECO:0007669"/>
    <property type="project" value="TreeGrafter"/>
</dbReference>
<keyword evidence="11" id="KW-0862">Zinc</keyword>
<dbReference type="InterPro" id="IPR059098">
    <property type="entry name" value="WHD_MCM2"/>
</dbReference>
<evidence type="ECO:0000313" key="22">
    <source>
        <dbReference type="Proteomes" id="UP000284842"/>
    </source>
</evidence>
<dbReference type="GO" id="GO:0031261">
    <property type="term" value="C:DNA replication preinitiation complex"/>
    <property type="evidence" value="ECO:0007669"/>
    <property type="project" value="UniProtKB-ARBA"/>
</dbReference>
<dbReference type="Gene3D" id="2.40.50.140">
    <property type="entry name" value="Nucleic acid-binding proteins"/>
    <property type="match status" value="1"/>
</dbReference>
<dbReference type="GO" id="GO:0016887">
    <property type="term" value="F:ATP hydrolysis activity"/>
    <property type="evidence" value="ECO:0007669"/>
    <property type="project" value="RHEA"/>
</dbReference>
<evidence type="ECO:0000256" key="5">
    <source>
        <dbReference type="ARBA" id="ARBA00022705"/>
    </source>
</evidence>
<name>A0A409VD59_9AGAR</name>
<dbReference type="InterPro" id="IPR031327">
    <property type="entry name" value="MCM"/>
</dbReference>
<dbReference type="GO" id="GO:0005524">
    <property type="term" value="F:ATP binding"/>
    <property type="evidence" value="ECO:0007669"/>
    <property type="project" value="UniProtKB-KW"/>
</dbReference>
<dbReference type="Gene3D" id="2.20.28.10">
    <property type="match status" value="1"/>
</dbReference>
<keyword evidence="9" id="KW-0378">Hydrolase</keyword>
<evidence type="ECO:0000256" key="12">
    <source>
        <dbReference type="ARBA" id="ARBA00022840"/>
    </source>
</evidence>
<evidence type="ECO:0000256" key="1">
    <source>
        <dbReference type="ARBA" id="ARBA00004123"/>
    </source>
</evidence>
<dbReference type="PROSITE" id="PS00847">
    <property type="entry name" value="MCM_1"/>
    <property type="match status" value="1"/>
</dbReference>
<evidence type="ECO:0000256" key="9">
    <source>
        <dbReference type="ARBA" id="ARBA00022801"/>
    </source>
</evidence>
<dbReference type="Pfam" id="PF12619">
    <property type="entry name" value="MCM2_N"/>
    <property type="match status" value="1"/>
</dbReference>
<evidence type="ECO:0000259" key="20">
    <source>
        <dbReference type="PROSITE" id="PS50051"/>
    </source>
</evidence>
<comment type="subcellular location">
    <subcellularLocation>
        <location evidence="1">Nucleus</location>
    </subcellularLocation>
</comment>
<dbReference type="InterPro" id="IPR012340">
    <property type="entry name" value="NA-bd_OB-fold"/>
</dbReference>
<accession>A0A409VD59</accession>
<dbReference type="InterPro" id="IPR008045">
    <property type="entry name" value="MCM2"/>
</dbReference>
<dbReference type="GO" id="GO:0003682">
    <property type="term" value="F:chromatin binding"/>
    <property type="evidence" value="ECO:0007669"/>
    <property type="project" value="UniProtKB-ARBA"/>
</dbReference>
<organism evidence="21 22">
    <name type="scientific">Panaeolus cyanescens</name>
    <dbReference type="NCBI Taxonomy" id="181874"/>
    <lineage>
        <taxon>Eukaryota</taxon>
        <taxon>Fungi</taxon>
        <taxon>Dikarya</taxon>
        <taxon>Basidiomycota</taxon>
        <taxon>Agaricomycotina</taxon>
        <taxon>Agaricomycetes</taxon>
        <taxon>Agaricomycetidae</taxon>
        <taxon>Agaricales</taxon>
        <taxon>Agaricineae</taxon>
        <taxon>Galeropsidaceae</taxon>
        <taxon>Panaeolus</taxon>
    </lineage>
</organism>
<dbReference type="EMBL" id="NHTK01006121">
    <property type="protein sequence ID" value="PPQ63485.1"/>
    <property type="molecule type" value="Genomic_DNA"/>
</dbReference>
<comment type="similarity">
    <text evidence="2">Belongs to the MCM family.</text>
</comment>
<dbReference type="PANTHER" id="PTHR11630">
    <property type="entry name" value="DNA REPLICATION LICENSING FACTOR MCM FAMILY MEMBER"/>
    <property type="match status" value="1"/>
</dbReference>
<dbReference type="GO" id="GO:0006279">
    <property type="term" value="P:premeiotic DNA replication"/>
    <property type="evidence" value="ECO:0007669"/>
    <property type="project" value="UniProtKB-ARBA"/>
</dbReference>
<dbReference type="Pfam" id="PF23669">
    <property type="entry name" value="WHD_MCM2"/>
    <property type="match status" value="1"/>
</dbReference>
<evidence type="ECO:0000256" key="2">
    <source>
        <dbReference type="ARBA" id="ARBA00008010"/>
    </source>
</evidence>
<dbReference type="Proteomes" id="UP000284842">
    <property type="component" value="Unassembled WGS sequence"/>
</dbReference>
<feature type="compositionally biased region" description="Acidic residues" evidence="19">
    <location>
        <begin position="189"/>
        <end position="221"/>
    </location>
</feature>
<dbReference type="GO" id="GO:0043138">
    <property type="term" value="F:3'-5' DNA helicase activity"/>
    <property type="evidence" value="ECO:0007669"/>
    <property type="project" value="TreeGrafter"/>
</dbReference>
<sequence length="1054" mass="120069">MSKLDFKTVFEQEEERLKKLHPTPSDIPGCWSVFDDYIGCSAIRSQVKSLYRFGERTSCDRKFDEFKFCLTLKTMHPEEQRETWIRRRAEWWAHRRLEKSSEDVWDIRSEPLKSFPEPITEDIMIMGRDAFCHLSLPSHYFEMPSRGAKRQRDSSPLPGSSPPRAHTPDRDEIGRSSLPPSSPPAPFSDTDDSLDERDAVQDVDEDEDGEGEDLFGEELEADYAPNAALDRYSDAGIDDQEEYGEMTAAARRAAEAKMARRDRLERTGKGMRAARRSRAPAFIGSDEEHDLFEDDMELSNMKRRTRRQYDERRDIDDLEGVEDEIPLEQLSDIKAKSIAEWIAHDRVRRTIVRHFRQFLLTFTDDNGSSVYGQRIRHLGETNAESLEVSYMHLTTSKPILSYFLTNSPSSMLEIFDEVALNAILVYFPEYKRIHSEVHVRITDLPLSLTLRDLRRSNLNNLVRVSGVVTRRSGVFPQLKYVKFDCRKCGAVLGPFYQDASREVKISYCANCESKGPFSVNSTQTVYRNYQKMTLQESPGSVPAGRLPRHREVILLWDLIDSAKPGEEVEITGIYRNNFDASLNAKNGFPVFSTIIEANHVNKKEDLFAAFRLTEEDEREIRELAKDKRIRKRIIKSIAPSIYGHEDIKTAIALSLFGGVAKDIDRKLRIRGDINVLLLGDPGTAKSQFLKYAEKTAHRSVFATGQGASAVGLTASVRKDPITREWTLEGGALVLADKGTCLIDEFDKMNDADRTSIHEAMEQQSISISKAGIVTSLQARCAIIAAANPIRGRYNPTIPFQQNVELTEPILSRFDVLCVVKDTADPVKDELLARFVVGSHLRSHPKFDKENEEIEVATTLDADIIPQDVLRKYIMYAREKVRPKLFDVDQEKLSRLFVDLRRESLATGSYPITVRHLESMIRMAEASAKMALREYVRADDIDLAIEVAVGSFVSAQKLSIKKTLQRGFRKYLTQSKDHEELLAFLLGGMVKDKARLYQLQRHEQPENVSVKISELEAKAKEHDIFDVAPFLASKLFQTNGYVVNGNVIEKHFRVD</sequence>
<evidence type="ECO:0000256" key="8">
    <source>
        <dbReference type="ARBA" id="ARBA00022771"/>
    </source>
</evidence>
<dbReference type="CDD" id="cd17753">
    <property type="entry name" value="MCM2"/>
    <property type="match status" value="1"/>
</dbReference>
<dbReference type="Pfam" id="PF17207">
    <property type="entry name" value="MCM_OB"/>
    <property type="match status" value="1"/>
</dbReference>
<dbReference type="SMART" id="SM00350">
    <property type="entry name" value="MCM"/>
    <property type="match status" value="1"/>
</dbReference>
<dbReference type="InterPro" id="IPR027417">
    <property type="entry name" value="P-loop_NTPase"/>
</dbReference>
<evidence type="ECO:0000256" key="6">
    <source>
        <dbReference type="ARBA" id="ARBA00022723"/>
    </source>
</evidence>
<dbReference type="GO" id="GO:0000727">
    <property type="term" value="P:double-strand break repair via break-induced replication"/>
    <property type="evidence" value="ECO:0007669"/>
    <property type="project" value="TreeGrafter"/>
</dbReference>
<protein>
    <recommendedName>
        <fullName evidence="4">DNA replication licensing factor MCM2</fullName>
        <ecNumber evidence="3">3.6.4.12</ecNumber>
    </recommendedName>
    <alternativeName>
        <fullName evidence="17">DNA replication licensing factor mcm2</fullName>
    </alternativeName>
    <alternativeName>
        <fullName evidence="18">Minichromosome maintenance protein 2</fullName>
    </alternativeName>
</protein>
<dbReference type="SUPFAM" id="SSF52540">
    <property type="entry name" value="P-loop containing nucleoside triphosphate hydrolases"/>
    <property type="match status" value="1"/>
</dbReference>
<evidence type="ECO:0000256" key="16">
    <source>
        <dbReference type="ARBA" id="ARBA00047995"/>
    </source>
</evidence>
<keyword evidence="12" id="KW-0067">ATP-binding</keyword>
<dbReference type="InterPro" id="IPR033762">
    <property type="entry name" value="MCM_OB"/>
</dbReference>
<dbReference type="Pfam" id="PF14551">
    <property type="entry name" value="MCM_N"/>
    <property type="match status" value="1"/>
</dbReference>
<dbReference type="InterPro" id="IPR041562">
    <property type="entry name" value="MCM_lid"/>
</dbReference>
<evidence type="ECO:0000256" key="7">
    <source>
        <dbReference type="ARBA" id="ARBA00022741"/>
    </source>
</evidence>
<keyword evidence="8" id="KW-0863">Zinc-finger</keyword>
<dbReference type="PANTHER" id="PTHR11630:SF44">
    <property type="entry name" value="DNA REPLICATION LICENSING FACTOR MCM2"/>
    <property type="match status" value="1"/>
</dbReference>
<keyword evidence="5" id="KW-0235">DNA replication</keyword>
<dbReference type="GO" id="GO:0042555">
    <property type="term" value="C:MCM complex"/>
    <property type="evidence" value="ECO:0007669"/>
    <property type="project" value="InterPro"/>
</dbReference>
<evidence type="ECO:0000256" key="18">
    <source>
        <dbReference type="ARBA" id="ARBA00078186"/>
    </source>
</evidence>
<dbReference type="InterPro" id="IPR001208">
    <property type="entry name" value="MCM_dom"/>
</dbReference>
<dbReference type="OrthoDB" id="844at2759"/>
<dbReference type="InParanoid" id="A0A409VD59"/>
<keyword evidence="14" id="KW-0539">Nucleus</keyword>
<comment type="caution">
    <text evidence="21">The sequence shown here is derived from an EMBL/GenBank/DDBJ whole genome shotgun (WGS) entry which is preliminary data.</text>
</comment>
<dbReference type="GO" id="GO:0003697">
    <property type="term" value="F:single-stranded DNA binding"/>
    <property type="evidence" value="ECO:0007669"/>
    <property type="project" value="TreeGrafter"/>
</dbReference>
<keyword evidence="13" id="KW-0238">DNA-binding</keyword>
<evidence type="ECO:0000256" key="17">
    <source>
        <dbReference type="ARBA" id="ARBA00074927"/>
    </source>
</evidence>
<keyword evidence="22" id="KW-1185">Reference proteome</keyword>
<dbReference type="GO" id="GO:0005656">
    <property type="term" value="C:nuclear pre-replicative complex"/>
    <property type="evidence" value="ECO:0007669"/>
    <property type="project" value="UniProtKB-ARBA"/>
</dbReference>
<evidence type="ECO:0000256" key="4">
    <source>
        <dbReference type="ARBA" id="ARBA00018925"/>
    </source>
</evidence>
<dbReference type="FunFam" id="3.30.1640.10:FF:000003">
    <property type="entry name" value="DNA helicase"/>
    <property type="match status" value="1"/>
</dbReference>
<dbReference type="AlphaFoldDB" id="A0A409VD59"/>
<dbReference type="InterPro" id="IPR027925">
    <property type="entry name" value="MCM_N"/>
</dbReference>
<evidence type="ECO:0000256" key="14">
    <source>
        <dbReference type="ARBA" id="ARBA00023242"/>
    </source>
</evidence>
<dbReference type="Gene3D" id="3.30.1640.10">
    <property type="entry name" value="mini-chromosome maintenance (MCM) complex, chain A, domain 1"/>
    <property type="match status" value="1"/>
</dbReference>
<evidence type="ECO:0000256" key="10">
    <source>
        <dbReference type="ARBA" id="ARBA00022806"/>
    </source>
</evidence>
<dbReference type="GO" id="GO:0043596">
    <property type="term" value="C:nuclear replication fork"/>
    <property type="evidence" value="ECO:0007669"/>
    <property type="project" value="UniProtKB-ARBA"/>
</dbReference>
<feature type="domain" description="MCM C-terminal AAA(+) ATPase" evidence="20">
    <location>
        <begin position="629"/>
        <end position="835"/>
    </location>
</feature>
<evidence type="ECO:0000313" key="21">
    <source>
        <dbReference type="EMBL" id="PPQ63485.1"/>
    </source>
</evidence>
<keyword evidence="6" id="KW-0479">Metal-binding</keyword>
<feature type="region of interest" description="Disordered" evidence="19">
    <location>
        <begin position="257"/>
        <end position="277"/>
    </location>
</feature>
<evidence type="ECO:0000256" key="15">
    <source>
        <dbReference type="ARBA" id="ARBA00023306"/>
    </source>
</evidence>
<dbReference type="PRINTS" id="PR01658">
    <property type="entry name" value="MCMPROTEIN2"/>
</dbReference>
<dbReference type="Pfam" id="PF17855">
    <property type="entry name" value="MCM_lid"/>
    <property type="match status" value="1"/>
</dbReference>
<dbReference type="STRING" id="181874.A0A409VD59"/>